<evidence type="ECO:0000256" key="2">
    <source>
        <dbReference type="SAM" id="Phobius"/>
    </source>
</evidence>
<feature type="transmembrane region" description="Helical" evidence="2">
    <location>
        <begin position="34"/>
        <end position="56"/>
    </location>
</feature>
<gene>
    <name evidence="3" type="ORF">KIH79_10350</name>
</gene>
<organism evidence="3 4">
    <name type="scientific">Bifidobacterium miconis</name>
    <dbReference type="NCBI Taxonomy" id="2834435"/>
    <lineage>
        <taxon>Bacteria</taxon>
        <taxon>Bacillati</taxon>
        <taxon>Actinomycetota</taxon>
        <taxon>Actinomycetes</taxon>
        <taxon>Bifidobacteriales</taxon>
        <taxon>Bifidobacteriaceae</taxon>
        <taxon>Bifidobacterium</taxon>
    </lineage>
</organism>
<dbReference type="Proteomes" id="UP000700815">
    <property type="component" value="Unassembled WGS sequence"/>
</dbReference>
<feature type="transmembrane region" description="Helical" evidence="2">
    <location>
        <begin position="280"/>
        <end position="296"/>
    </location>
</feature>
<reference evidence="3 4" key="1">
    <citation type="submission" date="2021-05" db="EMBL/GenBank/DDBJ databases">
        <title>Phylogenetic classification of ten novel species belonging to the genus Bifidobacterium comprising B. colchicus sp. nov., B. abeli sp. nov., B. bicoloris sp. nov., B. guerezis sp. nov., B. rosaliae sp. nov., B. santillanensis sp. nov., B. argentati sp. nov., B. amazzoni sp. nov., B. pluviali sp. nov., and B. pinnaculum sp. nov.</title>
        <authorList>
            <person name="Lugli G.A."/>
            <person name="Ruiz Garcia L."/>
            <person name="Margolles A."/>
            <person name="Ventura M."/>
        </authorList>
    </citation>
    <scope>NUCLEOTIDE SEQUENCE [LARGE SCALE GENOMIC DNA]</scope>
    <source>
        <strain evidence="3 4">82T10</strain>
    </source>
</reference>
<feature type="region of interest" description="Disordered" evidence="1">
    <location>
        <begin position="132"/>
        <end position="168"/>
    </location>
</feature>
<proteinExistence type="predicted"/>
<feature type="transmembrane region" description="Helical" evidence="2">
    <location>
        <begin position="206"/>
        <end position="228"/>
    </location>
</feature>
<evidence type="ECO:0000256" key="1">
    <source>
        <dbReference type="SAM" id="MobiDB-lite"/>
    </source>
</evidence>
<feature type="transmembrane region" description="Helical" evidence="2">
    <location>
        <begin position="302"/>
        <end position="320"/>
    </location>
</feature>
<protein>
    <submittedName>
        <fullName evidence="3">Uncharacterized protein</fullName>
    </submittedName>
</protein>
<feature type="transmembrane region" description="Helical" evidence="2">
    <location>
        <begin position="234"/>
        <end position="259"/>
    </location>
</feature>
<accession>A0ABS6WGX0</accession>
<feature type="transmembrane region" description="Helical" evidence="2">
    <location>
        <begin position="62"/>
        <end position="83"/>
    </location>
</feature>
<keyword evidence="2" id="KW-0812">Transmembrane</keyword>
<keyword evidence="2" id="KW-1133">Transmembrane helix</keyword>
<dbReference type="RefSeq" id="WP_219059294.1">
    <property type="nucleotide sequence ID" value="NZ_JAHBBH010000036.1"/>
</dbReference>
<comment type="caution">
    <text evidence="3">The sequence shown here is derived from an EMBL/GenBank/DDBJ whole genome shotgun (WGS) entry which is preliminary data.</text>
</comment>
<keyword evidence="2" id="KW-0472">Membrane</keyword>
<name>A0ABS6WGX0_9BIFI</name>
<sequence>MSNEDKSNNNASPDATNKWFQADAFMRIVNSVTVILLAGICSLIASLPLVIVALVVNDLNYWPLYLAAAAVSSPAVAALYAMFRDHPALSSHASRVRIKLMTESGDGAAATASASGFPTTSAASAASVGSAVAGSRNGGDRAAFTQRDDRSSSGRSSSAPSGQRGRRGNAAAFPPDWIAMPYVRQDVAVAFFKPYFAAYRALCRRAWAQGCTFAIVAFALGYDILLLAQMPWGVYVVPALAVVLLFVFAAFSISMVLIVEYPKAKYLSVLKNSALLSVRRLYILLITAVALVAYGYALFRWFVPVAVLGTGVLWYLVWGASRWQAQLMFSALARESHDDRIIAMYQVAPATGSGISGFLKGTTEWRQ</sequence>
<keyword evidence="4" id="KW-1185">Reference proteome</keyword>
<evidence type="ECO:0000313" key="4">
    <source>
        <dbReference type="Proteomes" id="UP000700815"/>
    </source>
</evidence>
<feature type="compositionally biased region" description="Low complexity" evidence="1">
    <location>
        <begin position="153"/>
        <end position="163"/>
    </location>
</feature>
<evidence type="ECO:0000313" key="3">
    <source>
        <dbReference type="EMBL" id="MBW3093311.1"/>
    </source>
</evidence>
<dbReference type="EMBL" id="JAHBBH010000036">
    <property type="protein sequence ID" value="MBW3093311.1"/>
    <property type="molecule type" value="Genomic_DNA"/>
</dbReference>